<proteinExistence type="predicted"/>
<reference evidence="4 5" key="1">
    <citation type="submission" date="2019-02" db="EMBL/GenBank/DDBJ databases">
        <title>Deep-cultivation of Planctomycetes and their phenomic and genomic characterization uncovers novel biology.</title>
        <authorList>
            <person name="Wiegand S."/>
            <person name="Jogler M."/>
            <person name="Boedeker C."/>
            <person name="Pinto D."/>
            <person name="Vollmers J."/>
            <person name="Rivas-Marin E."/>
            <person name="Kohn T."/>
            <person name="Peeters S.H."/>
            <person name="Heuer A."/>
            <person name="Rast P."/>
            <person name="Oberbeckmann S."/>
            <person name="Bunk B."/>
            <person name="Jeske O."/>
            <person name="Meyerdierks A."/>
            <person name="Storesund J.E."/>
            <person name="Kallscheuer N."/>
            <person name="Luecker S."/>
            <person name="Lage O.M."/>
            <person name="Pohl T."/>
            <person name="Merkel B.J."/>
            <person name="Hornburger P."/>
            <person name="Mueller R.-W."/>
            <person name="Bruemmer F."/>
            <person name="Labrenz M."/>
            <person name="Spormann A.M."/>
            <person name="Op Den Camp H."/>
            <person name="Overmann J."/>
            <person name="Amann R."/>
            <person name="Jetten M.S.M."/>
            <person name="Mascher T."/>
            <person name="Medema M.H."/>
            <person name="Devos D.P."/>
            <person name="Kaster A.-K."/>
            <person name="Ovreas L."/>
            <person name="Rohde M."/>
            <person name="Galperin M.Y."/>
            <person name="Jogler C."/>
        </authorList>
    </citation>
    <scope>NUCLEOTIDE SEQUENCE [LARGE SCALE GENOMIC DNA]</scope>
    <source>
        <strain evidence="4 5">Pla52o</strain>
    </source>
</reference>
<accession>A0A5C6CAW9</accession>
<keyword evidence="5" id="KW-1185">Reference proteome</keyword>
<dbReference type="SUPFAM" id="SSF48695">
    <property type="entry name" value="Multiheme cytochromes"/>
    <property type="match status" value="1"/>
</dbReference>
<dbReference type="InterPro" id="IPR023155">
    <property type="entry name" value="Cyt_c-552/4"/>
</dbReference>
<dbReference type="InterPro" id="IPR051829">
    <property type="entry name" value="Multiheme_Cytochr_ET"/>
</dbReference>
<evidence type="ECO:0000313" key="4">
    <source>
        <dbReference type="EMBL" id="TWU20571.1"/>
    </source>
</evidence>
<dbReference type="PANTHER" id="PTHR35038">
    <property type="entry name" value="DISSIMILATORY SULFITE REDUCTASE SIRA"/>
    <property type="match status" value="1"/>
</dbReference>
<dbReference type="InterPro" id="IPR036280">
    <property type="entry name" value="Multihaem_cyt_sf"/>
</dbReference>
<evidence type="ECO:0000259" key="3">
    <source>
        <dbReference type="Pfam" id="PF13435"/>
    </source>
</evidence>
<dbReference type="PANTHER" id="PTHR35038:SF8">
    <property type="entry name" value="C-TYPE POLYHEME CYTOCHROME OMCC"/>
    <property type="match status" value="1"/>
</dbReference>
<dbReference type="RefSeq" id="WP_231612507.1">
    <property type="nucleotide sequence ID" value="NZ_SJPT01000008.1"/>
</dbReference>
<comment type="caution">
    <text evidence="4">The sequence shown here is derived from an EMBL/GenBank/DDBJ whole genome shotgun (WGS) entry which is preliminary data.</text>
</comment>
<gene>
    <name evidence="4" type="ORF">Pla52o_44490</name>
</gene>
<dbReference type="AlphaFoldDB" id="A0A5C6CAW9"/>
<evidence type="ECO:0000256" key="1">
    <source>
        <dbReference type="ARBA" id="ARBA00022729"/>
    </source>
</evidence>
<dbReference type="EMBL" id="SJPT01000008">
    <property type="protein sequence ID" value="TWU20571.1"/>
    <property type="molecule type" value="Genomic_DNA"/>
</dbReference>
<protein>
    <recommendedName>
        <fullName evidence="3">Cytochrome c-552/4 domain-containing protein</fullName>
    </recommendedName>
</protein>
<dbReference type="Pfam" id="PF13435">
    <property type="entry name" value="Cytochrome_C554"/>
    <property type="match status" value="1"/>
</dbReference>
<feature type="domain" description="Cytochrome c-552/4" evidence="3">
    <location>
        <begin position="223"/>
        <end position="259"/>
    </location>
</feature>
<feature type="region of interest" description="Disordered" evidence="2">
    <location>
        <begin position="407"/>
        <end position="427"/>
    </location>
</feature>
<evidence type="ECO:0000256" key="2">
    <source>
        <dbReference type="SAM" id="MobiDB-lite"/>
    </source>
</evidence>
<dbReference type="Gene3D" id="1.10.1130.10">
    <property type="entry name" value="Flavocytochrome C3, Chain A"/>
    <property type="match status" value="1"/>
</dbReference>
<name>A0A5C6CAW9_9BACT</name>
<sequence>MKSIRVRALLGWGALVFAGIAAGLLWMVIDAFQATVVTAEAMPGMNPSAESPTDVSRRFSSNLPPQLQQAVAGWNQLISANFAGDQACAECHEKEFQAHRRSGHSRTLTPIDESSLASKLVELGRYQDPQRDQVFEFSRAKDPLLVREVTNAAGVAVPVTWLLGSGTHAQTPIAVDERTQSGVELRWSYFSSNDQLGLTPDHERFDNFASGTIECFGRPMDAADIRACLGCHSTLTPPPSLPIMKSWVVANVGCERCHGPRKKHVELAHLGHAEEAKPMLQYETAEAYMDACSTCHRDESSVKPDATPNELVRFQPYGIKRSRCYLESPDKMTCSTCHDPHDTVSHNRVVSIDQCKQCHGHASSSECSHQPVGDCIECHMPAVEWTAGISFHDHWIRIPDEIPGEFRGVDSAGSLTASDSPHNDGGE</sequence>
<keyword evidence="1" id="KW-0732">Signal</keyword>
<dbReference type="Proteomes" id="UP000316304">
    <property type="component" value="Unassembled WGS sequence"/>
</dbReference>
<evidence type="ECO:0000313" key="5">
    <source>
        <dbReference type="Proteomes" id="UP000316304"/>
    </source>
</evidence>
<organism evidence="4 5">
    <name type="scientific">Novipirellula galeiformis</name>
    <dbReference type="NCBI Taxonomy" id="2528004"/>
    <lineage>
        <taxon>Bacteria</taxon>
        <taxon>Pseudomonadati</taxon>
        <taxon>Planctomycetota</taxon>
        <taxon>Planctomycetia</taxon>
        <taxon>Pirellulales</taxon>
        <taxon>Pirellulaceae</taxon>
        <taxon>Novipirellula</taxon>
    </lineage>
</organism>